<dbReference type="InterPro" id="IPR036291">
    <property type="entry name" value="NAD(P)-bd_dom_sf"/>
</dbReference>
<reference evidence="5 6" key="1">
    <citation type="journal article" date="2017" name="Int. J. Parasitol.">
        <title>The genome of the protozoan parasite Cystoisospora suis and a reverse vaccinology approach to identify vaccine candidates.</title>
        <authorList>
            <person name="Palmieri N."/>
            <person name="Shrestha A."/>
            <person name="Ruttkowski B."/>
            <person name="Beck T."/>
            <person name="Vogl C."/>
            <person name="Tomley F."/>
            <person name="Blake D.P."/>
            <person name="Joachim A."/>
        </authorList>
    </citation>
    <scope>NUCLEOTIDE SEQUENCE [LARGE SCALE GENOMIC DNA]</scope>
    <source>
        <strain evidence="5 6">Wien I</strain>
    </source>
</reference>
<feature type="compositionally biased region" description="Basic and acidic residues" evidence="3">
    <location>
        <begin position="292"/>
        <end position="308"/>
    </location>
</feature>
<keyword evidence="4" id="KW-1133">Transmembrane helix</keyword>
<dbReference type="InterPro" id="IPR002347">
    <property type="entry name" value="SDR_fam"/>
</dbReference>
<feature type="region of interest" description="Disordered" evidence="3">
    <location>
        <begin position="335"/>
        <end position="399"/>
    </location>
</feature>
<proteinExistence type="inferred from homology"/>
<comment type="similarity">
    <text evidence="1">Belongs to the short-chain dehydrogenases/reductases (SDR) family.</text>
</comment>
<feature type="region of interest" description="Disordered" evidence="3">
    <location>
        <begin position="218"/>
        <end position="309"/>
    </location>
</feature>
<feature type="compositionally biased region" description="Basic and acidic residues" evidence="3">
    <location>
        <begin position="725"/>
        <end position="753"/>
    </location>
</feature>
<dbReference type="Pfam" id="PF00106">
    <property type="entry name" value="adh_short"/>
    <property type="match status" value="1"/>
</dbReference>
<dbReference type="Proteomes" id="UP000221165">
    <property type="component" value="Unassembled WGS sequence"/>
</dbReference>
<feature type="compositionally biased region" description="Polar residues" evidence="3">
    <location>
        <begin position="118"/>
        <end position="130"/>
    </location>
</feature>
<dbReference type="PANTHER" id="PTHR24320">
    <property type="entry name" value="RETINOL DEHYDROGENASE"/>
    <property type="match status" value="1"/>
</dbReference>
<protein>
    <submittedName>
        <fullName evidence="5">Short-chain dehydrogenase</fullName>
    </submittedName>
</protein>
<evidence type="ECO:0000256" key="3">
    <source>
        <dbReference type="SAM" id="MobiDB-lite"/>
    </source>
</evidence>
<feature type="compositionally biased region" description="Polar residues" evidence="3">
    <location>
        <begin position="714"/>
        <end position="724"/>
    </location>
</feature>
<sequence>MCGRRLSPFILRIVMPVGIAVGLIVLFIVAFIQTRPGWWAAPLALRLFFFFLFVFLLALVLVGSGFFLKLTEQSQARRCLLANRRQHFLLLQSTLRLTPPSSPTSPLHQLVVSASSLSVTPPQNSLGQASQTRKKTRTEQKKSVNPRSSAGRGGSVLPTYLHWGNRLNRCFPGSRKRYVHSYQGSDYDDLFSVQESLEPSTLHSQDWEDPKIALLSPLRQHAQHRSSSGSSGPFATSETLPPSHLTRPSASAVKPLTKSSLFTVTDTTTTTKSGPPPGPGNVKTELVSAEHTQADRESSKDARNEASVREIGMTPTTTALDVCCEETFSLESVEIDIGGGSGSSSSHFGDTSQEGSRGRVSAMGKKRRGATGDKGGEGESTGGFDVQMSSSGSPSSSSLKGLLLEKDIEETPSGEFRHGGRKESCLPLIQLEESNKEASGTRNLYDDERVNRRAEAAAAYSYYRQNESPSFSSSLLSPKSIPKKKDGGCNAEEMMKKKSLGEHEKEHWTGRPWVLITGASSGVGLACTKAQLLRRQRVLAVCRDLEETRRQLAPAFASLRRQLIRKKIFTPLPHPQITHQETPSSVSRTVQNTEQQGRRIIEEKVFVCTEERGDRLNHPLLTSADQFLYREEWRRRVEEDGHLLRQWRGRGSPRRLKTRASSSDEQQARVSFGGDLLPLMMECCIDVSIEWKSEQEGDVLTAALVLQSVSVVNTPRSTSTPRHTVQNEDNRRRREISEDTEKDDSIQQGRQEEIQTAEVQSTKIVILEIHRCDLRDLEDVLKACDRLRRRVNKDGIRALVNNAAIAFCSFSKTKQGIEQQMEVNYIAPFLLTLELLPLLQIGASASLRRSPPDILQQSNDEPKWKGGAVIINVSSRLAFSQGGEEAFKLPDILSRFSSAAGYSRWKAYALSKQLHIRSMNAVSVFRLLGAGGGRILPLATSQSSNL</sequence>
<feature type="compositionally biased region" description="Low complexity" evidence="3">
    <location>
        <begin position="389"/>
        <end position="399"/>
    </location>
</feature>
<dbReference type="RefSeq" id="XP_067922379.1">
    <property type="nucleotide sequence ID" value="XM_068065639.1"/>
</dbReference>
<organism evidence="5 6">
    <name type="scientific">Cystoisospora suis</name>
    <dbReference type="NCBI Taxonomy" id="483139"/>
    <lineage>
        <taxon>Eukaryota</taxon>
        <taxon>Sar</taxon>
        <taxon>Alveolata</taxon>
        <taxon>Apicomplexa</taxon>
        <taxon>Conoidasida</taxon>
        <taxon>Coccidia</taxon>
        <taxon>Eucoccidiorida</taxon>
        <taxon>Eimeriorina</taxon>
        <taxon>Sarcocystidae</taxon>
        <taxon>Cystoisospora</taxon>
    </lineage>
</organism>
<feature type="region of interest" description="Disordered" evidence="3">
    <location>
        <begin position="118"/>
        <end position="155"/>
    </location>
</feature>
<dbReference type="EMBL" id="MIGC01002646">
    <property type="protein sequence ID" value="PHJ20693.1"/>
    <property type="molecule type" value="Genomic_DNA"/>
</dbReference>
<accession>A0A2C6KXU6</accession>
<feature type="transmembrane region" description="Helical" evidence="4">
    <location>
        <begin position="9"/>
        <end position="32"/>
    </location>
</feature>
<dbReference type="GO" id="GO:0016491">
    <property type="term" value="F:oxidoreductase activity"/>
    <property type="evidence" value="ECO:0007669"/>
    <property type="project" value="UniProtKB-KW"/>
</dbReference>
<evidence type="ECO:0000256" key="2">
    <source>
        <dbReference type="ARBA" id="ARBA00023002"/>
    </source>
</evidence>
<keyword evidence="4" id="KW-0812">Transmembrane</keyword>
<name>A0A2C6KXU6_9APIC</name>
<keyword evidence="6" id="KW-1185">Reference proteome</keyword>
<evidence type="ECO:0000313" key="5">
    <source>
        <dbReference type="EMBL" id="PHJ20693.1"/>
    </source>
</evidence>
<dbReference type="GeneID" id="94428850"/>
<dbReference type="OrthoDB" id="191139at2759"/>
<gene>
    <name evidence="5" type="ORF">CSUI_005463</name>
</gene>
<dbReference type="VEuPathDB" id="ToxoDB:CSUI_005463"/>
<comment type="caution">
    <text evidence="5">The sequence shown here is derived from an EMBL/GenBank/DDBJ whole genome shotgun (WGS) entry which is preliminary data.</text>
</comment>
<feature type="region of interest" description="Disordered" evidence="3">
    <location>
        <begin position="714"/>
        <end position="753"/>
    </location>
</feature>
<dbReference type="AlphaFoldDB" id="A0A2C6KXU6"/>
<dbReference type="SUPFAM" id="SSF51735">
    <property type="entry name" value="NAD(P)-binding Rossmann-fold domains"/>
    <property type="match status" value="1"/>
</dbReference>
<feature type="transmembrane region" description="Helical" evidence="4">
    <location>
        <begin position="44"/>
        <end position="68"/>
    </location>
</feature>
<evidence type="ECO:0000256" key="4">
    <source>
        <dbReference type="SAM" id="Phobius"/>
    </source>
</evidence>
<dbReference type="Gene3D" id="3.40.50.720">
    <property type="entry name" value="NAD(P)-binding Rossmann-like Domain"/>
    <property type="match status" value="2"/>
</dbReference>
<keyword evidence="2" id="KW-0560">Oxidoreductase</keyword>
<evidence type="ECO:0000256" key="1">
    <source>
        <dbReference type="ARBA" id="ARBA00006484"/>
    </source>
</evidence>
<keyword evidence="4" id="KW-0472">Membrane</keyword>
<evidence type="ECO:0000313" key="6">
    <source>
        <dbReference type="Proteomes" id="UP000221165"/>
    </source>
</evidence>
<dbReference type="PANTHER" id="PTHR24320:SF148">
    <property type="entry name" value="NAD(P)-BINDING ROSSMANN-FOLD SUPERFAMILY PROTEIN"/>
    <property type="match status" value="1"/>
</dbReference>